<protein>
    <submittedName>
        <fullName evidence="2">Uncharacterized protein</fullName>
    </submittedName>
</protein>
<organism evidence="2">
    <name type="scientific">Bigelowiella natans</name>
    <name type="common">Pedinomonas minutissima</name>
    <name type="synonym">Chlorarachnion sp. (strain CCMP621)</name>
    <dbReference type="NCBI Taxonomy" id="227086"/>
    <lineage>
        <taxon>Eukaryota</taxon>
        <taxon>Sar</taxon>
        <taxon>Rhizaria</taxon>
        <taxon>Cercozoa</taxon>
        <taxon>Chlorarachniophyceae</taxon>
        <taxon>Bigelowiella</taxon>
    </lineage>
</organism>
<accession>A0A7S2KLQ6</accession>
<gene>
    <name evidence="2" type="ORF">BIGN1055_LOCUS1124</name>
</gene>
<sequence>MKQIKSELQKETKDVQKILEIMKTVKKDVKDVADRKDANTKALAPPQTNSLVKIQKEIKSELKNSLQVITDTIKTSGKREEYPAVLVLVWIAVVIAAFCWRSDDLDIQYT</sequence>
<feature type="transmembrane region" description="Helical" evidence="1">
    <location>
        <begin position="82"/>
        <end position="100"/>
    </location>
</feature>
<dbReference type="AlphaFoldDB" id="A0A7S2KLQ6"/>
<proteinExistence type="predicted"/>
<evidence type="ECO:0000313" key="2">
    <source>
        <dbReference type="EMBL" id="CAD9580718.1"/>
    </source>
</evidence>
<keyword evidence="1" id="KW-0472">Membrane</keyword>
<evidence type="ECO:0000256" key="1">
    <source>
        <dbReference type="SAM" id="Phobius"/>
    </source>
</evidence>
<name>A0A7S2KLQ6_BIGNA</name>
<keyword evidence="1" id="KW-1133">Transmembrane helix</keyword>
<reference evidence="2" key="1">
    <citation type="submission" date="2021-01" db="EMBL/GenBank/DDBJ databases">
        <authorList>
            <person name="Corre E."/>
            <person name="Pelletier E."/>
            <person name="Niang G."/>
            <person name="Scheremetjew M."/>
            <person name="Finn R."/>
            <person name="Kale V."/>
            <person name="Holt S."/>
            <person name="Cochrane G."/>
            <person name="Meng A."/>
            <person name="Brown T."/>
            <person name="Cohen L."/>
        </authorList>
    </citation>
    <scope>NUCLEOTIDE SEQUENCE</scope>
    <source>
        <strain evidence="2">CCMP1258.1</strain>
    </source>
</reference>
<keyword evidence="1" id="KW-0812">Transmembrane</keyword>
<dbReference type="EMBL" id="HBHA01001773">
    <property type="protein sequence ID" value="CAD9580718.1"/>
    <property type="molecule type" value="Transcribed_RNA"/>
</dbReference>